<gene>
    <name evidence="3" type="ORF">GTW23_05815</name>
</gene>
<keyword evidence="4" id="KW-1185">Reference proteome</keyword>
<sequence length="1165" mass="128213">MRLNRLDLTRYGKFTDHGIDFGSAAKGGCDLHIVYGPNEAGKSTLFSAWLDLLFGIAAQSSYNFLHPYPNMRIGACVEIDGKTQEFARIKRQQNSLLDNRDQPVSDGALLAGLGGLDRDSYQTMFSLDDESLEQGGESILASRGDLGELLFSASAGLGDLSQRLSGIRTETEDFYKPRAQKRMLGELKAELAELKAERERIDTQASRFAQLGKDLEEAGSRHDEAGDQRKRLRIRLAAIERLLAACPRLAELDRLQDQLAPLSDLPEVAPEWRQQVSDLGQQEAALQAAGAALEAEIERLGSERDALEIDVQILSLRDRMSELERLRTRHETAGEDLPERRAALSRIDGRIEQILARLGQASASSAEDLLLDTTRTATLRDLVDARASLDVRITSARKEHADAIVNHDEALAQLRAAGGALEQGAPQQRQVRLTELAEALTVLRNDNHDLLCRTASRTVAAARDNYEALVETLAPWKGDIGELRAMLPPSAETIRGWKAGIEDLERKCLSTDEDRARLDQSLKRLEAETGALSRSGALLSEAETEALRTTRDDAWKTHKARLDPETATGFEAAMKAYDGAADKRAMHKADVAKLNEISVQAEITKAALESAGTARSALKQAIAELRERIATALGQLSPTLPAGMTPEAIADWLARREQVLDADEALRARLGELQAVEEDRQAAASRLQRLLSPLDPEATTGDSLENLQNRAQHLLNRETRLDGYRQALAEQERLLTRRQRDVENAKAEADAWMLAWKQACDGCWLGKGPQAPTAAVVREALPLLAELATAIHERDGLSDRIAKMQRDQADYTAALHATASEAGSDTRDTPAGTIARQLADRLAMAEKAGARNDDLTRQFEEALARQRQHDETRAAHAARKTQMLDALGTDTLPDAALRIDQALERKQLGQRVSQIAAEICETLGVGSLEEARSRLSAADADELNAERQELEASLERLDAEIQHLFAARTRASDALDAVGGDDAVARIEQRRRTTLEAIAEGAERYLRLSAGVIAMEQALTLYRERHSSSMMQRASEAIRTISRGRYTGLASQPDHGRDKGRELLMAIQNDGTSKQAAEMSKGARFQLYLALRVAGFHEFAATRDTVPFIADDIMETFDDFRAEETFRLFAGMANVGQVIYLTHHRHLCDIARAVCPDVTIHELTA</sequence>
<evidence type="ECO:0000313" key="3">
    <source>
        <dbReference type="EMBL" id="MCO6407687.1"/>
    </source>
</evidence>
<reference evidence="3 4" key="1">
    <citation type="submission" date="2020-01" db="EMBL/GenBank/DDBJ databases">
        <title>Genomes of bacteria type strains.</title>
        <authorList>
            <person name="Chen J."/>
            <person name="Zhu S."/>
            <person name="Yang J."/>
        </authorList>
    </citation>
    <scope>NUCLEOTIDE SEQUENCE [LARGE SCALE GENOMIC DNA]</scope>
    <source>
        <strain evidence="3 4">DSM 16655</strain>
    </source>
</reference>
<proteinExistence type="predicted"/>
<dbReference type="RefSeq" id="WP_252915013.1">
    <property type="nucleotide sequence ID" value="NZ_JAAAML010000001.1"/>
</dbReference>
<dbReference type="SUPFAM" id="SSF52540">
    <property type="entry name" value="P-loop containing nucleoside triphosphate hydrolases"/>
    <property type="match status" value="1"/>
</dbReference>
<name>A0ABT1CNA6_9HYPH</name>
<keyword evidence="1" id="KW-0175">Coiled coil</keyword>
<feature type="coiled-coil region" evidence="1">
    <location>
        <begin position="501"/>
        <end position="528"/>
    </location>
</feature>
<dbReference type="PANTHER" id="PTHR41259:SF1">
    <property type="entry name" value="DOUBLE-STRAND BREAK REPAIR RAD50 ATPASE, PUTATIVE-RELATED"/>
    <property type="match status" value="1"/>
</dbReference>
<dbReference type="Gene3D" id="3.40.50.300">
    <property type="entry name" value="P-loop containing nucleotide triphosphate hydrolases"/>
    <property type="match status" value="2"/>
</dbReference>
<evidence type="ECO:0000256" key="1">
    <source>
        <dbReference type="SAM" id="Coils"/>
    </source>
</evidence>
<comment type="caution">
    <text evidence="3">The sequence shown here is derived from an EMBL/GenBank/DDBJ whole genome shotgun (WGS) entry which is preliminary data.</text>
</comment>
<feature type="domain" description="YhaN AAA" evidence="2">
    <location>
        <begin position="1"/>
        <end position="205"/>
    </location>
</feature>
<accession>A0ABT1CNA6</accession>
<dbReference type="InterPro" id="IPR027417">
    <property type="entry name" value="P-loop_NTPase"/>
</dbReference>
<feature type="coiled-coil region" evidence="1">
    <location>
        <begin position="608"/>
        <end position="635"/>
    </location>
</feature>
<dbReference type="Proteomes" id="UP001320715">
    <property type="component" value="Unassembled WGS sequence"/>
</dbReference>
<dbReference type="Pfam" id="PF13514">
    <property type="entry name" value="AAA_27"/>
    <property type="match status" value="1"/>
</dbReference>
<organism evidence="3 4">
    <name type="scientific">Hoeflea alexandrii</name>
    <dbReference type="NCBI Taxonomy" id="288436"/>
    <lineage>
        <taxon>Bacteria</taxon>
        <taxon>Pseudomonadati</taxon>
        <taxon>Pseudomonadota</taxon>
        <taxon>Alphaproteobacteria</taxon>
        <taxon>Hyphomicrobiales</taxon>
        <taxon>Rhizobiaceae</taxon>
        <taxon>Hoeflea</taxon>
    </lineage>
</organism>
<dbReference type="PANTHER" id="PTHR41259">
    <property type="entry name" value="DOUBLE-STRAND BREAK REPAIR RAD50 ATPASE, PUTATIVE-RELATED"/>
    <property type="match status" value="1"/>
</dbReference>
<feature type="coiled-coil region" evidence="1">
    <location>
        <begin position="928"/>
        <end position="967"/>
    </location>
</feature>
<protein>
    <submittedName>
        <fullName evidence="3">AAA family ATPase</fullName>
    </submittedName>
</protein>
<dbReference type="InterPro" id="IPR038734">
    <property type="entry name" value="YhaN_AAA"/>
</dbReference>
<evidence type="ECO:0000313" key="4">
    <source>
        <dbReference type="Proteomes" id="UP001320715"/>
    </source>
</evidence>
<dbReference type="EMBL" id="JAAAML010000001">
    <property type="protein sequence ID" value="MCO6407687.1"/>
    <property type="molecule type" value="Genomic_DNA"/>
</dbReference>
<evidence type="ECO:0000259" key="2">
    <source>
        <dbReference type="Pfam" id="PF13514"/>
    </source>
</evidence>